<protein>
    <submittedName>
        <fullName evidence="1">Uncharacterized protein</fullName>
    </submittedName>
</protein>
<sequence>MKINLSPIRKNFALSRLKADEIMLKNHIRRQVPLLHYLFQLLTTLIRLASRGLARLLFRRTFQHSLSLRNKVP</sequence>
<comment type="caution">
    <text evidence="1">The sequence shown here is derived from an EMBL/GenBank/DDBJ whole genome shotgun (WGS) entry which is preliminary data.</text>
</comment>
<accession>A0A125QHT7</accession>
<evidence type="ECO:0000313" key="1">
    <source>
        <dbReference type="EMBL" id="KWV85527.1"/>
    </source>
</evidence>
<evidence type="ECO:0000313" key="2">
    <source>
        <dbReference type="Proteomes" id="UP000061348"/>
    </source>
</evidence>
<dbReference type="AlphaFoldDB" id="A0A125QHT7"/>
<organism evidence="1 2">
    <name type="scientific">Pseudomonas fluorescens</name>
    <dbReference type="NCBI Taxonomy" id="294"/>
    <lineage>
        <taxon>Bacteria</taxon>
        <taxon>Pseudomonadati</taxon>
        <taxon>Pseudomonadota</taxon>
        <taxon>Gammaproteobacteria</taxon>
        <taxon>Pseudomonadales</taxon>
        <taxon>Pseudomonadaceae</taxon>
        <taxon>Pseudomonas</taxon>
    </lineage>
</organism>
<dbReference type="Proteomes" id="UP000061348">
    <property type="component" value="Unassembled WGS sequence"/>
</dbReference>
<name>A0A125QHT7_PSEFL</name>
<dbReference type="EMBL" id="LCYA01000128">
    <property type="protein sequence ID" value="KWV85527.1"/>
    <property type="molecule type" value="Genomic_DNA"/>
</dbReference>
<proteinExistence type="predicted"/>
<reference evidence="1 2" key="1">
    <citation type="submission" date="2015-05" db="EMBL/GenBank/DDBJ databases">
        <title>A genomic and transcriptomic approach to investigate the blue pigment phenotype in Pseudomonas fluorescens.</title>
        <authorList>
            <person name="Andreani N.A."/>
            <person name="Cardazzo B."/>
        </authorList>
    </citation>
    <scope>NUCLEOTIDE SEQUENCE [LARGE SCALE GENOMIC DNA]</scope>
    <source>
        <strain evidence="1 2">Ps_22</strain>
    </source>
</reference>
<gene>
    <name evidence="1" type="ORF">PFLmoz3_04772</name>
</gene>